<dbReference type="Proteomes" id="UP000245607">
    <property type="component" value="Unassembled WGS sequence"/>
</dbReference>
<evidence type="ECO:0000313" key="2">
    <source>
        <dbReference type="EMBL" id="PAY47459.1"/>
    </source>
</evidence>
<keyword evidence="1" id="KW-0472">Membrane</keyword>
<evidence type="ECO:0000313" key="3">
    <source>
        <dbReference type="EMBL" id="PWG53071.1"/>
    </source>
</evidence>
<reference evidence="2 4" key="1">
    <citation type="submission" date="2016-05" db="EMBL/GenBank/DDBJ databases">
        <authorList>
            <person name="Lee J.-Y."/>
            <person name="Kim E.B."/>
            <person name="Choi Y.-J."/>
        </authorList>
    </citation>
    <scope>NUCLEOTIDE SEQUENCE [LARGE SCALE GENOMIC DNA]</scope>
    <source>
        <strain evidence="2 4">KLA006</strain>
    </source>
</reference>
<evidence type="ECO:0000313" key="5">
    <source>
        <dbReference type="Proteomes" id="UP000245607"/>
    </source>
</evidence>
<keyword evidence="1" id="KW-1133">Transmembrane helix</keyword>
<gene>
    <name evidence="2" type="ORF">A8C52_00305</name>
    <name evidence="3" type="ORF">DB362_03910</name>
</gene>
<dbReference type="Proteomes" id="UP000218139">
    <property type="component" value="Unassembled WGS sequence"/>
</dbReference>
<proteinExistence type="predicted"/>
<evidence type="ECO:0000313" key="4">
    <source>
        <dbReference type="Proteomes" id="UP000218139"/>
    </source>
</evidence>
<feature type="transmembrane region" description="Helical" evidence="1">
    <location>
        <begin position="65"/>
        <end position="89"/>
    </location>
</feature>
<name>A0A2A2X905_9LACO</name>
<evidence type="ECO:0000256" key="1">
    <source>
        <dbReference type="SAM" id="Phobius"/>
    </source>
</evidence>
<reference evidence="3 5" key="2">
    <citation type="submission" date="2018-05" db="EMBL/GenBank/DDBJ databases">
        <title>Lactobacillus salivarius genome sequencing and assembly.</title>
        <authorList>
            <person name="Audisio C."/>
            <person name="Albarracin L."/>
            <person name="Torres M.J."/>
            <person name="Hebert E.M."/>
            <person name="Saavedra L."/>
        </authorList>
    </citation>
    <scope>NUCLEOTIDE SEQUENCE [LARGE SCALE GENOMIC DNA]</scope>
    <source>
        <strain evidence="3 5">A3iob</strain>
    </source>
</reference>
<organism evidence="3 5">
    <name type="scientific">Ligilactobacillus salivarius</name>
    <dbReference type="NCBI Taxonomy" id="1624"/>
    <lineage>
        <taxon>Bacteria</taxon>
        <taxon>Bacillati</taxon>
        <taxon>Bacillota</taxon>
        <taxon>Bacilli</taxon>
        <taxon>Lactobacillales</taxon>
        <taxon>Lactobacillaceae</taxon>
        <taxon>Ligilactobacillus</taxon>
    </lineage>
</organism>
<dbReference type="EMBL" id="LXZO01000079">
    <property type="protein sequence ID" value="PAY47459.1"/>
    <property type="molecule type" value="Genomic_DNA"/>
</dbReference>
<comment type="caution">
    <text evidence="3">The sequence shown here is derived from an EMBL/GenBank/DDBJ whole genome shotgun (WGS) entry which is preliminary data.</text>
</comment>
<protein>
    <recommendedName>
        <fullName evidence="6">Transmembrane protein</fullName>
    </recommendedName>
</protein>
<accession>A0A2A2X905</accession>
<keyword evidence="1" id="KW-0812">Transmembrane</keyword>
<evidence type="ECO:0008006" key="6">
    <source>
        <dbReference type="Google" id="ProtNLM"/>
    </source>
</evidence>
<dbReference type="AlphaFoldDB" id="A0A2A2X905"/>
<sequence length="97" mass="11377">MVKIKTIQLDIKSSQNQMISATFLICSKFVLKNSKVIIVVKLNLVKLLRKGRIIFMEMLFSALDLYLLLFKVFIFLSPFCLLSGFWSFIRVKKELRK</sequence>
<dbReference type="EMBL" id="QFAS01000005">
    <property type="protein sequence ID" value="PWG53071.1"/>
    <property type="molecule type" value="Genomic_DNA"/>
</dbReference>